<proteinExistence type="predicted"/>
<gene>
    <name evidence="4" type="ORF">GCM10009747_12260</name>
</gene>
<dbReference type="InterPro" id="IPR026881">
    <property type="entry name" value="WYL_dom"/>
</dbReference>
<keyword evidence="5" id="KW-1185">Reference proteome</keyword>
<comment type="caution">
    <text evidence="4">The sequence shown here is derived from an EMBL/GenBank/DDBJ whole genome shotgun (WGS) entry which is preliminary data.</text>
</comment>
<evidence type="ECO:0000313" key="5">
    <source>
        <dbReference type="Proteomes" id="UP001500506"/>
    </source>
</evidence>
<dbReference type="PANTHER" id="PTHR34580:SF3">
    <property type="entry name" value="PROTEIN PAFB"/>
    <property type="match status" value="1"/>
</dbReference>
<feature type="region of interest" description="Disordered" evidence="1">
    <location>
        <begin position="1"/>
        <end position="25"/>
    </location>
</feature>
<protein>
    <submittedName>
        <fullName evidence="4">WYL domain-containing protein</fullName>
    </submittedName>
</protein>
<evidence type="ECO:0000259" key="3">
    <source>
        <dbReference type="Pfam" id="PF25583"/>
    </source>
</evidence>
<dbReference type="PANTHER" id="PTHR34580">
    <property type="match status" value="1"/>
</dbReference>
<evidence type="ECO:0000256" key="1">
    <source>
        <dbReference type="SAM" id="MobiDB-lite"/>
    </source>
</evidence>
<dbReference type="InterPro" id="IPR057727">
    <property type="entry name" value="WCX_dom"/>
</dbReference>
<dbReference type="Pfam" id="PF25583">
    <property type="entry name" value="WCX"/>
    <property type="match status" value="1"/>
</dbReference>
<dbReference type="InterPro" id="IPR051534">
    <property type="entry name" value="CBASS_pafABC_assoc_protein"/>
</dbReference>
<name>A0ABN2KGQ0_9MICO</name>
<accession>A0ABN2KGQ0</accession>
<dbReference type="EMBL" id="BAAANH010000002">
    <property type="protein sequence ID" value="GAA1755617.1"/>
    <property type="molecule type" value="Genomic_DNA"/>
</dbReference>
<dbReference type="PROSITE" id="PS52050">
    <property type="entry name" value="WYL"/>
    <property type="match status" value="1"/>
</dbReference>
<dbReference type="Pfam" id="PF13280">
    <property type="entry name" value="WYL"/>
    <property type="match status" value="1"/>
</dbReference>
<organism evidence="4 5">
    <name type="scientific">Agromyces humatus</name>
    <dbReference type="NCBI Taxonomy" id="279573"/>
    <lineage>
        <taxon>Bacteria</taxon>
        <taxon>Bacillati</taxon>
        <taxon>Actinomycetota</taxon>
        <taxon>Actinomycetes</taxon>
        <taxon>Micrococcales</taxon>
        <taxon>Microbacteriaceae</taxon>
        <taxon>Agromyces</taxon>
    </lineage>
</organism>
<evidence type="ECO:0000313" key="4">
    <source>
        <dbReference type="EMBL" id="GAA1755617.1"/>
    </source>
</evidence>
<evidence type="ECO:0000259" key="2">
    <source>
        <dbReference type="Pfam" id="PF13280"/>
    </source>
</evidence>
<feature type="domain" description="WCX" evidence="3">
    <location>
        <begin position="276"/>
        <end position="341"/>
    </location>
</feature>
<reference evidence="4 5" key="1">
    <citation type="journal article" date="2019" name="Int. J. Syst. Evol. Microbiol.">
        <title>The Global Catalogue of Microorganisms (GCM) 10K type strain sequencing project: providing services to taxonomists for standard genome sequencing and annotation.</title>
        <authorList>
            <consortium name="The Broad Institute Genomics Platform"/>
            <consortium name="The Broad Institute Genome Sequencing Center for Infectious Disease"/>
            <person name="Wu L."/>
            <person name="Ma J."/>
        </authorList>
    </citation>
    <scope>NUCLEOTIDE SEQUENCE [LARGE SCALE GENOMIC DNA]</scope>
    <source>
        <strain evidence="4 5">JCM 14319</strain>
    </source>
</reference>
<dbReference type="Proteomes" id="UP001500506">
    <property type="component" value="Unassembled WGS sequence"/>
</dbReference>
<feature type="domain" description="WYL" evidence="2">
    <location>
        <begin position="176"/>
        <end position="239"/>
    </location>
</feature>
<sequence length="354" mass="39401">MPAEGGPQPSKIAPVPGPERRSEPAIPAEDRLFSLVLALLATEAGLLKSEILSTVRGYAERFDRSGSNVNLDRQFERDKDQIRELGIPLETVESPDRPGDNQSLRYRIPKGQYDLPDEVRFTPDELTLLGLAAEVWREASLSEDSQRALTKLRALGIEPREPVIGYAPRLRVRDAAFEPLRQALDRRQSVRFDYFKPGERAPRERRVNPLAVVMHEGRWHLHAHDLAVDAPRTFLLSRIVGDVTPIAGSTFDAPPAGIQDRVIADLAELRLRNAADLAVTAGSDAEVRLGRRAVERDEDAGVIRLHYTDAAVFADELAAYGPEVRVLSPETLRVAVRERLHVVADAHREPEASR</sequence>